<protein>
    <recommendedName>
        <fullName evidence="3">Transposase</fullName>
    </recommendedName>
</protein>
<organism evidence="1 2">
    <name type="scientific">Amycolatopsis plumensis</name>
    <dbReference type="NCBI Taxonomy" id="236508"/>
    <lineage>
        <taxon>Bacteria</taxon>
        <taxon>Bacillati</taxon>
        <taxon>Actinomycetota</taxon>
        <taxon>Actinomycetes</taxon>
        <taxon>Pseudonocardiales</taxon>
        <taxon>Pseudonocardiaceae</taxon>
        <taxon>Amycolatopsis</taxon>
    </lineage>
</organism>
<sequence length="56" mass="6667">MIPLTIAEIARLFNVIGQAAEAIQHTLHWSRFRRQHQAEARRHHFRRRLKTQALAL</sequence>
<dbReference type="Proteomes" id="UP001589535">
    <property type="component" value="Unassembled WGS sequence"/>
</dbReference>
<evidence type="ECO:0000313" key="1">
    <source>
        <dbReference type="EMBL" id="MFB9690314.1"/>
    </source>
</evidence>
<accession>A0ABV5UFX3</accession>
<keyword evidence="2" id="KW-1185">Reference proteome</keyword>
<proteinExistence type="predicted"/>
<gene>
    <name evidence="1" type="ORF">ACFFTO_39595</name>
</gene>
<evidence type="ECO:0000313" key="2">
    <source>
        <dbReference type="Proteomes" id="UP001589535"/>
    </source>
</evidence>
<dbReference type="EMBL" id="JBHMBK010000050">
    <property type="protein sequence ID" value="MFB9690314.1"/>
    <property type="molecule type" value="Genomic_DNA"/>
</dbReference>
<name>A0ABV5UFX3_9PSEU</name>
<comment type="caution">
    <text evidence="1">The sequence shown here is derived from an EMBL/GenBank/DDBJ whole genome shotgun (WGS) entry which is preliminary data.</text>
</comment>
<dbReference type="RefSeq" id="WP_378205502.1">
    <property type="nucleotide sequence ID" value="NZ_JBHMBK010000050.1"/>
</dbReference>
<reference evidence="1 2" key="1">
    <citation type="submission" date="2024-09" db="EMBL/GenBank/DDBJ databases">
        <authorList>
            <person name="Sun Q."/>
            <person name="Mori K."/>
        </authorList>
    </citation>
    <scope>NUCLEOTIDE SEQUENCE [LARGE SCALE GENOMIC DNA]</scope>
    <source>
        <strain evidence="1 2">JCM 13852</strain>
    </source>
</reference>
<evidence type="ECO:0008006" key="3">
    <source>
        <dbReference type="Google" id="ProtNLM"/>
    </source>
</evidence>